<keyword evidence="4" id="KW-1185">Reference proteome</keyword>
<dbReference type="InterPro" id="IPR036875">
    <property type="entry name" value="Znf_CCHC_sf"/>
</dbReference>
<dbReference type="SUPFAM" id="SSF57756">
    <property type="entry name" value="Retrovirus zinc finger-like domains"/>
    <property type="match status" value="1"/>
</dbReference>
<proteinExistence type="predicted"/>
<comment type="caution">
    <text evidence="3">The sequence shown here is derived from an EMBL/GenBank/DDBJ whole genome shotgun (WGS) entry which is preliminary data.</text>
</comment>
<dbReference type="GO" id="GO:0003676">
    <property type="term" value="F:nucleic acid binding"/>
    <property type="evidence" value="ECO:0007669"/>
    <property type="project" value="InterPro"/>
</dbReference>
<protein>
    <recommendedName>
        <fullName evidence="2">Retrotransposon gag domain-containing protein</fullName>
    </recommendedName>
</protein>
<dbReference type="Pfam" id="PF03732">
    <property type="entry name" value="Retrotrans_gag"/>
    <property type="match status" value="1"/>
</dbReference>
<gene>
    <name evidence="3" type="ORF">M6B38_401980</name>
</gene>
<evidence type="ECO:0000256" key="1">
    <source>
        <dbReference type="SAM" id="MobiDB-lite"/>
    </source>
</evidence>
<dbReference type="Gene3D" id="4.10.60.10">
    <property type="entry name" value="Zinc finger, CCHC-type"/>
    <property type="match status" value="1"/>
</dbReference>
<reference evidence="3" key="2">
    <citation type="submission" date="2023-04" db="EMBL/GenBank/DDBJ databases">
        <authorList>
            <person name="Bruccoleri R.E."/>
            <person name="Oakeley E.J."/>
            <person name="Faust A.-M."/>
            <person name="Dessus-Babus S."/>
            <person name="Altorfer M."/>
            <person name="Burckhardt D."/>
            <person name="Oertli M."/>
            <person name="Naumann U."/>
            <person name="Petersen F."/>
            <person name="Wong J."/>
        </authorList>
    </citation>
    <scope>NUCLEOTIDE SEQUENCE</scope>
    <source>
        <strain evidence="3">GSM-AAB239-AS_SAM_17_03QT</strain>
        <tissue evidence="3">Leaf</tissue>
    </source>
</reference>
<evidence type="ECO:0000313" key="4">
    <source>
        <dbReference type="Proteomes" id="UP001140949"/>
    </source>
</evidence>
<evidence type="ECO:0000313" key="3">
    <source>
        <dbReference type="EMBL" id="KAJ6819404.1"/>
    </source>
</evidence>
<name>A0AAX6FSI7_IRIPA</name>
<dbReference type="AlphaFoldDB" id="A0AAX6FSI7"/>
<dbReference type="Proteomes" id="UP001140949">
    <property type="component" value="Unassembled WGS sequence"/>
</dbReference>
<dbReference type="InterPro" id="IPR032567">
    <property type="entry name" value="RTL1-rel"/>
</dbReference>
<organism evidence="3 4">
    <name type="scientific">Iris pallida</name>
    <name type="common">Sweet iris</name>
    <dbReference type="NCBI Taxonomy" id="29817"/>
    <lineage>
        <taxon>Eukaryota</taxon>
        <taxon>Viridiplantae</taxon>
        <taxon>Streptophyta</taxon>
        <taxon>Embryophyta</taxon>
        <taxon>Tracheophyta</taxon>
        <taxon>Spermatophyta</taxon>
        <taxon>Magnoliopsida</taxon>
        <taxon>Liliopsida</taxon>
        <taxon>Asparagales</taxon>
        <taxon>Iridaceae</taxon>
        <taxon>Iridoideae</taxon>
        <taxon>Irideae</taxon>
        <taxon>Iris</taxon>
    </lineage>
</organism>
<accession>A0AAX6FSI7</accession>
<feature type="compositionally biased region" description="Low complexity" evidence="1">
    <location>
        <begin position="330"/>
        <end position="361"/>
    </location>
</feature>
<feature type="domain" description="Retrotransposon gag" evidence="2">
    <location>
        <begin position="185"/>
        <end position="274"/>
    </location>
</feature>
<dbReference type="GO" id="GO:0008270">
    <property type="term" value="F:zinc ion binding"/>
    <property type="evidence" value="ECO:0007669"/>
    <property type="project" value="InterPro"/>
</dbReference>
<dbReference type="InterPro" id="IPR005162">
    <property type="entry name" value="Retrotrans_gag_dom"/>
</dbReference>
<dbReference type="PANTHER" id="PTHR15503">
    <property type="entry name" value="LDOC1 RELATED"/>
    <property type="match status" value="1"/>
</dbReference>
<dbReference type="PANTHER" id="PTHR15503:SF42">
    <property type="entry name" value="ZINC FINGER, CCHC-TYPE, RETROTRANSPOSON GAG DOMAIN, ASPARTIC PEPTIDASE DOMAIN PROTEIN-RELATED"/>
    <property type="match status" value="1"/>
</dbReference>
<feature type="region of interest" description="Disordered" evidence="1">
    <location>
        <begin position="310"/>
        <end position="364"/>
    </location>
</feature>
<evidence type="ECO:0000259" key="2">
    <source>
        <dbReference type="Pfam" id="PF03732"/>
    </source>
</evidence>
<sequence length="497" mass="55368">MEMGLKVARRHERSTPGQALRMVETRSQRAIHEDAIEGTATFQPARRGQGTAAPATSVRVETSAAAAGDMHPPTGRQDSVIPEDPFQPPLPLGHVDAAQMFAYFQQFMDRQQARQDRGMELAVTTAAARPVVQQPRTPGIEQFQKMSPRDFLGTEGILYTDEWIEHIEEIFRLARIPADLQIEAAASRMRDLGRTWYQSDPRVGVPGQTWEQFRGFFKKKFFPDSAVRALESQFESLVQGSLSVEEYAGEFGRLDRFVEGLSETAKAQRFRKGLVKEVKSLTKGSRDATFEEIVTGALLAEDDLELRLKRGRDPVGGSSSGGHAKRPHFQHQQLRQFQPQPIQQRPVQQQQPRQHQQGQRQVTTCGYCRRSGHVASEYRKRLGLCLLCGSADHQMRECRIARAGPGGGARAPAGQQRGPTLPTQQQRFVQHQQQAREGQQGRAFAMAAGDTEVIGELIAEDEEKACLDTYYGAALDDTCELDPQEDPALAEEITPIA</sequence>
<dbReference type="EMBL" id="JANAVB010026199">
    <property type="protein sequence ID" value="KAJ6819404.1"/>
    <property type="molecule type" value="Genomic_DNA"/>
</dbReference>
<reference evidence="3" key="1">
    <citation type="journal article" date="2023" name="GigaByte">
        <title>Genome assembly of the bearded iris, Iris pallida Lam.</title>
        <authorList>
            <person name="Bruccoleri R.E."/>
            <person name="Oakeley E.J."/>
            <person name="Faust A.M.E."/>
            <person name="Altorfer M."/>
            <person name="Dessus-Babus S."/>
            <person name="Burckhardt D."/>
            <person name="Oertli M."/>
            <person name="Naumann U."/>
            <person name="Petersen F."/>
            <person name="Wong J."/>
        </authorList>
    </citation>
    <scope>NUCLEOTIDE SEQUENCE</scope>
    <source>
        <strain evidence="3">GSM-AAB239-AS_SAM_17_03QT</strain>
    </source>
</reference>